<name>A0A1H0FUI5_9ACTN</name>
<dbReference type="InterPro" id="IPR016181">
    <property type="entry name" value="Acyl_CoA_acyltransferase"/>
</dbReference>
<dbReference type="SUPFAM" id="SSF55729">
    <property type="entry name" value="Acyl-CoA N-acyltransferases (Nat)"/>
    <property type="match status" value="2"/>
</dbReference>
<dbReference type="OrthoDB" id="4119890at2"/>
<evidence type="ECO:0000259" key="1">
    <source>
        <dbReference type="PROSITE" id="PS51186"/>
    </source>
</evidence>
<dbReference type="EMBL" id="FNIC01000005">
    <property type="protein sequence ID" value="SDN98232.1"/>
    <property type="molecule type" value="Genomic_DNA"/>
</dbReference>
<dbReference type="Proteomes" id="UP000199004">
    <property type="component" value="Unassembled WGS sequence"/>
</dbReference>
<gene>
    <name evidence="2" type="ORF">SAMN05192576_3147</name>
</gene>
<dbReference type="AlphaFoldDB" id="A0A1H0FUI5"/>
<sequence>MSELEIRPVDPFDDDTFDAWHDAYERAERHGREDYATPWTLPELRISMQEPSRSRRRLGWVGEIDGEAVTAGFAGMPLLDSLDHAEVAVGTVPEHRRRGYGSAMLAVVEEAVCAEGRTVLNSEAAWAYELGSTGEGSPGLEFALARGYRLGLGDVLRELTLSVSDRLLAELASDAARYHPAYSLRSWVGPIPDDLVHGWAELSSTLMTEAPTGDLEREQEAVDIEALREGEELTRKQGRTKFNTVALDAAGTVVAYTDIATTVHEPGRAYQWGTLVRRDHRGYRLGMAVKVANLALLQRESPFTRRVLTWNAEVNGHMIGVNERLGFVAVERSGEFQKRLA</sequence>
<keyword evidence="3" id="KW-1185">Reference proteome</keyword>
<dbReference type="Gene3D" id="3.40.630.30">
    <property type="match status" value="1"/>
</dbReference>
<dbReference type="PROSITE" id="PS51186">
    <property type="entry name" value="GNAT"/>
    <property type="match status" value="1"/>
</dbReference>
<proteinExistence type="predicted"/>
<dbReference type="InterPro" id="IPR000182">
    <property type="entry name" value="GNAT_dom"/>
</dbReference>
<dbReference type="RefSeq" id="WP_091025749.1">
    <property type="nucleotide sequence ID" value="NZ_BKAE01000020.1"/>
</dbReference>
<dbReference type="CDD" id="cd04301">
    <property type="entry name" value="NAT_SF"/>
    <property type="match status" value="1"/>
</dbReference>
<evidence type="ECO:0000313" key="2">
    <source>
        <dbReference type="EMBL" id="SDN98232.1"/>
    </source>
</evidence>
<reference evidence="2 3" key="1">
    <citation type="submission" date="2016-10" db="EMBL/GenBank/DDBJ databases">
        <authorList>
            <person name="de Groot N.N."/>
        </authorList>
    </citation>
    <scope>NUCLEOTIDE SEQUENCE [LARGE SCALE GENOMIC DNA]</scope>
    <source>
        <strain evidence="2 3">CGMCC 1.11147</strain>
    </source>
</reference>
<protein>
    <recommendedName>
        <fullName evidence="1">N-acetyltransferase domain-containing protein</fullName>
    </recommendedName>
</protein>
<feature type="domain" description="N-acetyltransferase" evidence="1">
    <location>
        <begin position="4"/>
        <end position="162"/>
    </location>
</feature>
<evidence type="ECO:0000313" key="3">
    <source>
        <dbReference type="Proteomes" id="UP000199004"/>
    </source>
</evidence>
<dbReference type="STRING" id="1005944.SAMN05192576_3147"/>
<dbReference type="GO" id="GO:0016747">
    <property type="term" value="F:acyltransferase activity, transferring groups other than amino-acyl groups"/>
    <property type="evidence" value="ECO:0007669"/>
    <property type="project" value="InterPro"/>
</dbReference>
<dbReference type="Pfam" id="PF00583">
    <property type="entry name" value="Acetyltransf_1"/>
    <property type="match status" value="1"/>
</dbReference>
<organism evidence="2 3">
    <name type="scientific">Nocardioides szechwanensis</name>
    <dbReference type="NCBI Taxonomy" id="1005944"/>
    <lineage>
        <taxon>Bacteria</taxon>
        <taxon>Bacillati</taxon>
        <taxon>Actinomycetota</taxon>
        <taxon>Actinomycetes</taxon>
        <taxon>Propionibacteriales</taxon>
        <taxon>Nocardioidaceae</taxon>
        <taxon>Nocardioides</taxon>
    </lineage>
</organism>
<accession>A0A1H0FUI5</accession>